<accession>S7WAZ1</accession>
<reference evidence="6" key="1">
    <citation type="journal article" date="2013" name="PLoS Genet.">
        <title>The genome of Spraguea lophii and the basis of host-microsporidian interactions.</title>
        <authorList>
            <person name="Campbell S.E."/>
            <person name="Williams T.A."/>
            <person name="Yousuf A."/>
            <person name="Soanes D.M."/>
            <person name="Paszkiewicz K.H."/>
            <person name="Williams B.A.P."/>
        </authorList>
    </citation>
    <scope>NUCLEOTIDE SEQUENCE [LARGE SCALE GENOMIC DNA]</scope>
    <source>
        <strain evidence="6">42_110</strain>
    </source>
</reference>
<dbReference type="Gene3D" id="3.40.1490.10">
    <property type="entry name" value="Bit1"/>
    <property type="match status" value="2"/>
</dbReference>
<comment type="caution">
    <text evidence="5">The sequence shown here is derived from an EMBL/GenBank/DDBJ whole genome shotgun (WGS) entry which is preliminary data.</text>
</comment>
<dbReference type="EMBL" id="ATCN01000007">
    <property type="protein sequence ID" value="EPR80130.1"/>
    <property type="molecule type" value="Genomic_DNA"/>
</dbReference>
<dbReference type="SUPFAM" id="SSF102462">
    <property type="entry name" value="Peptidyl-tRNA hydrolase II"/>
    <property type="match status" value="1"/>
</dbReference>
<dbReference type="PANTHER" id="PTHR12649:SF29">
    <property type="entry name" value="AMINOACYL-TRNA HYDROLASE"/>
    <property type="match status" value="1"/>
</dbReference>
<dbReference type="VEuPathDB" id="MicrosporidiaDB:SLOPH_2437"/>
<dbReference type="InterPro" id="IPR002833">
    <property type="entry name" value="PTH2"/>
</dbReference>
<dbReference type="OrthoDB" id="1733656at2759"/>
<feature type="signal peptide" evidence="4">
    <location>
        <begin position="1"/>
        <end position="22"/>
    </location>
</feature>
<dbReference type="InterPro" id="IPR023476">
    <property type="entry name" value="Pep_tRNA_hydro_II_dom_sf"/>
</dbReference>
<evidence type="ECO:0000256" key="3">
    <source>
        <dbReference type="ARBA" id="ARBA00048707"/>
    </source>
</evidence>
<feature type="chain" id="PRO_5004558825" description="peptidyl-tRNA hydrolase" evidence="4">
    <location>
        <begin position="23"/>
        <end position="122"/>
    </location>
</feature>
<evidence type="ECO:0000313" key="5">
    <source>
        <dbReference type="EMBL" id="EPR80130.1"/>
    </source>
</evidence>
<dbReference type="InParanoid" id="S7WAZ1"/>
<dbReference type="Proteomes" id="UP000014978">
    <property type="component" value="Unassembled WGS sequence"/>
</dbReference>
<dbReference type="HOGENOM" id="CLU_073661_2_1_1"/>
<dbReference type="STRING" id="1358809.S7WAZ1"/>
<dbReference type="GO" id="GO:0005829">
    <property type="term" value="C:cytosol"/>
    <property type="evidence" value="ECO:0007669"/>
    <property type="project" value="TreeGrafter"/>
</dbReference>
<dbReference type="FunCoup" id="S7WAZ1">
    <property type="interactions" value="277"/>
</dbReference>
<dbReference type="PANTHER" id="PTHR12649">
    <property type="entry name" value="PEPTIDYL-TRNA HYDROLASE 2"/>
    <property type="match status" value="1"/>
</dbReference>
<dbReference type="AlphaFoldDB" id="S7WAZ1"/>
<keyword evidence="6" id="KW-1185">Reference proteome</keyword>
<keyword evidence="4" id="KW-0732">Signal</keyword>
<keyword evidence="2 5" id="KW-0378">Hydrolase</keyword>
<proteinExistence type="predicted"/>
<comment type="catalytic activity">
    <reaction evidence="3">
        <text>an N-acyl-L-alpha-aminoacyl-tRNA + H2O = an N-acyl-L-amino acid + a tRNA + H(+)</text>
        <dbReference type="Rhea" id="RHEA:54448"/>
        <dbReference type="Rhea" id="RHEA-COMP:10123"/>
        <dbReference type="Rhea" id="RHEA-COMP:13883"/>
        <dbReference type="ChEBI" id="CHEBI:15377"/>
        <dbReference type="ChEBI" id="CHEBI:15378"/>
        <dbReference type="ChEBI" id="CHEBI:59874"/>
        <dbReference type="ChEBI" id="CHEBI:78442"/>
        <dbReference type="ChEBI" id="CHEBI:138191"/>
        <dbReference type="EC" id="3.1.1.29"/>
    </reaction>
</comment>
<evidence type="ECO:0000256" key="4">
    <source>
        <dbReference type="SAM" id="SignalP"/>
    </source>
</evidence>
<organism evidence="5 6">
    <name type="scientific">Spraguea lophii (strain 42_110)</name>
    <name type="common">Microsporidian parasite</name>
    <dbReference type="NCBI Taxonomy" id="1358809"/>
    <lineage>
        <taxon>Eukaryota</taxon>
        <taxon>Fungi</taxon>
        <taxon>Fungi incertae sedis</taxon>
        <taxon>Microsporidia</taxon>
        <taxon>Spragueidae</taxon>
        <taxon>Spraguea</taxon>
    </lineage>
</organism>
<dbReference type="EC" id="3.1.1.29" evidence="1"/>
<dbReference type="Pfam" id="PF01981">
    <property type="entry name" value="PTH2"/>
    <property type="match status" value="1"/>
</dbReference>
<evidence type="ECO:0000313" key="6">
    <source>
        <dbReference type="Proteomes" id="UP000014978"/>
    </source>
</evidence>
<name>S7WAZ1_SPRLO</name>
<evidence type="ECO:0000256" key="2">
    <source>
        <dbReference type="ARBA" id="ARBA00022801"/>
    </source>
</evidence>
<gene>
    <name evidence="5" type="ORF">SLOPH_2437</name>
</gene>
<evidence type="ECO:0000256" key="1">
    <source>
        <dbReference type="ARBA" id="ARBA00013260"/>
    </source>
</evidence>
<sequence>MINLFCIVTFSFLLFSFFKKHTDNIIIFIVNNTLKMGKGKAMAQVCHAAVNIKRENTPKLVLKAEEYQLRDIVVKAKQMKIPVYRVYDAGRTQVPAGSNTIVALGPDDRSKINILTNELKLY</sequence>
<dbReference type="GO" id="GO:0004045">
    <property type="term" value="F:peptidyl-tRNA hydrolase activity"/>
    <property type="evidence" value="ECO:0007669"/>
    <property type="project" value="UniProtKB-EC"/>
</dbReference>
<protein>
    <recommendedName>
        <fullName evidence="1">peptidyl-tRNA hydrolase</fullName>
        <ecNumber evidence="1">3.1.1.29</ecNumber>
    </recommendedName>
</protein>